<dbReference type="InterPro" id="IPR026341">
    <property type="entry name" value="T9SS_type_B"/>
</dbReference>
<feature type="domain" description="Calx-beta" evidence="8">
    <location>
        <begin position="392"/>
        <end position="491"/>
    </location>
</feature>
<feature type="compositionally biased region" description="Polar residues" evidence="7">
    <location>
        <begin position="2168"/>
        <end position="2177"/>
    </location>
</feature>
<dbReference type="Proteomes" id="UP000239366">
    <property type="component" value="Unassembled WGS sequence"/>
</dbReference>
<dbReference type="InterPro" id="IPR044023">
    <property type="entry name" value="Ig_7"/>
</dbReference>
<dbReference type="Gene3D" id="2.60.40.2030">
    <property type="match status" value="14"/>
</dbReference>
<reference evidence="10" key="1">
    <citation type="submission" date="2016-11" db="EMBL/GenBank/DDBJ databases">
        <title>Trade-off between light-utilization and light-protection in marine flavobacteria.</title>
        <authorList>
            <person name="Kumagai Y."/>
            <person name="Yoshizawa S."/>
            <person name="Kogure K."/>
        </authorList>
    </citation>
    <scope>NUCLEOTIDE SEQUENCE [LARGE SCALE GENOMIC DNA]</scope>
    <source>
        <strain evidence="10">SG-18</strain>
    </source>
</reference>
<dbReference type="GO" id="GO:0016020">
    <property type="term" value="C:membrane"/>
    <property type="evidence" value="ECO:0007669"/>
    <property type="project" value="InterPro"/>
</dbReference>
<keyword evidence="5" id="KW-0106">Calcium</keyword>
<keyword evidence="4" id="KW-0677">Repeat</keyword>
<evidence type="ECO:0000259" key="8">
    <source>
        <dbReference type="SMART" id="SM00237"/>
    </source>
</evidence>
<feature type="domain" description="Calx-beta" evidence="8">
    <location>
        <begin position="273"/>
        <end position="372"/>
    </location>
</feature>
<feature type="domain" description="Calx-beta" evidence="8">
    <location>
        <begin position="156"/>
        <end position="255"/>
    </location>
</feature>
<dbReference type="InterPro" id="IPR059100">
    <property type="entry name" value="TSP3_bac"/>
</dbReference>
<evidence type="ECO:0000313" key="9">
    <source>
        <dbReference type="EMBL" id="PQJ15805.1"/>
    </source>
</evidence>
<feature type="domain" description="Calx-beta" evidence="8">
    <location>
        <begin position="1529"/>
        <end position="1627"/>
    </location>
</feature>
<evidence type="ECO:0000256" key="6">
    <source>
        <dbReference type="ARBA" id="ARBA00023065"/>
    </source>
</evidence>
<dbReference type="EMBL" id="MQVX01000001">
    <property type="protein sequence ID" value="PQJ15805.1"/>
    <property type="molecule type" value="Genomic_DNA"/>
</dbReference>
<dbReference type="InterPro" id="IPR038081">
    <property type="entry name" value="CalX-like_sf"/>
</dbReference>
<sequence length="2432" mass="247444">MSSPKRINLRKTIDNQYAIMFLYFKKSAEILTTSLGKTLFTVFVFLGVSLTLQAQTVTIADVSGNENDGAITVTLSLDANAGGTFDVVVSSSDVTASSPGDYPAVSETVTFVGTGPEIQTFTITPVGDTTVEADETFTLSMGSLSGVGSATITDTATVTITNDDTATVTFTDASVNENTGSLTINVSVDNAVDGGFDVDVSTADNTATTADSDYLAVVNETQTFAGTASEVESFTITLTGDTKVEADEVINLSFANLVPVTVSSSAINITDTGTATITNDDTATVTFTDASVNENTGSITLNLTVDNAVDGGFLFSVNTADNTATTADGDYTAVVNQTVTFAGGAGEVETVSITLSGDTKLEANEVIDLSMTSLVPLTVGVSSSAINITDTGTATITNDDSAAVTFTDTSGNEDDGAITVTVTLDNAVQGGFEVDVSTADGTATTADSDYTAVTAETLTFSGTASETQTFTVTPTVDSDVESNETVALSFSNLAATTLPVTITDTGTLTINNDDSITAAVTIADVSGNENDGAITVTLELDGNAGGAFDVVVTSADGTATTADSDYPAVSETVSFTGTGVESQTFTITPVGDTKLEANETFTLSMGSLSGTGTPTITDTATVTITNDDTAALSIADVNGNEDDGPITVSVVLNNAVQGGFTVDASSADGTATLANSDYTAVVSETLTFAGTAGESQTFTLTPTADVAVESDENVSISLGNLAATTLGVDITDTALVTINNDDGATLTIADVSGNEDDGAITVSVVLGTSIPGGFSVDVSTSDGTATSGSGDYTPVVSQTLNFVGTASETQTFTVTPTADTVLEGNETVTVSMSNLTGTAFSISISDTGLVTFTNDDSAAVTIEDESGNENGGNITFTATLDNAVQGGFTVDISSADGTATTADSDYTAITSQTLTFVGTASETQTFTFTPTGDTKLEANETVSFSQSNYVGTTAGVDISDGATATLLNDDTASVTIADVNGDEDDGAITVSVTLDNAVQGGFTVDASTADGTATTADSDYTTVTSQTLTFAGTAAESQTFTVTPTADATVEGDETVNLSLSNLAATSLAVGISDTGILTINNDDGATLSIVDVSGNENDGPITVSVSLGTAIPGGFTVDVSTADGTATLADSDYTAVTAQTLTFAGTPGEVQTFTVTPTADTKLEANETLTVSMSNLAGTAFTVDISDTAIITINNDDTASLSIIDVSGNEDDGAITVTVTLDNPVQGGFTVLGGTSDGTATVADGDYTAVVGEILTFAGTAGESQTFTVTPTTDALVENDENLTIGLSTLTGTTLAVNISDTGLLTILNDDFAEVSVADASAGEGDGNLEFTVTLDKAAPGGATIGYSFTDGTATGGGGNPDYDSTAGTIVFVGTLGEEQTISVPLTDDSIVEGTENFTVTLVSSTNPLVNFSATPATGSITDNDAASVSILDQSVNEGAGSLDVDVTLNNAVSGGFTVAYTVTDGTAIGSGTDYTVANGTLTFAGTANEVETIPIAITTDNLVETTENFIITLGTPTNGVGVSGSPATISITDDDTASLAIGDVSVSENLGTVNVPVTLTGAVQGAFDVDFDTADGTATVANGDYNVGSGTLTFTGAANQSQNITLTILNDAEIEADEQFTVQLSGLTNNLVTFSNDTAVVTILNDDDCLAGTDAPMLDPAQNTNFCDAFTKDLDDYSMTTAPAGSELRWSTQNTGLDNEANHLPSSVVTSTGTYYGFFFDPLNDCASPTLEITLTQTTSPSPGIANNASACTVVANGNTAIDLDDQIDGEDAGVWTIITDPSAGGISINGSNIVNFVGQAEGTYVFRYTTTGAVAPCVNSSTDLTVTVTDCAAPCDAGTVAPTLDASQPTVFCDNLNVNLNDFVSSPAPAGAVLRWIPGGANPDPLDESSHIDPNVSAPGTYFGFFYDGVNGCSSPTLVVTLSISITPEILSTSGAESCGSASLTLSATTSDGATLNWYDAPSGGNLLFSGGSFTTPILDMTTSYYVEAEENGCASAREEVLAVVNQEPSAGSATNADACSTTGGSDPTVIDLDDTLTAADPGVWSITTDPSGGSVVINGDNTVDFEGLAAGDYVFTYTTNTAQAPCTDVSVQVTISVLNCVADPDNDGLTDEEEADIGTDPNDPDTDDDGIDDGQEVADGTDPLDDCDNIGGTARPDSDCDNDGLTTSEETSLGTDPNDPDTDGDGINDGQEVLDGTNPLDACDPNLTPDCNPANIDLSIQKTADRLGALVGETIVFTITLTNETMDRIGSARVQELLGGSTGFTYVNHTASKGTYNDATGIWLVEDMDPEEEVTLTVTVQLNVSGIFENTVRIVESFPSDDVASNNVASVSITVNRSIGDCGFLFNQFSPNGDGQNDRLIINCIENFPGNSLEIFDRYGNSVFQATNYDNSWDGSGNNGELPNGTYFYILDLGDGSEPTKGWLQIIR</sequence>
<feature type="domain" description="Calx-beta" evidence="8">
    <location>
        <begin position="508"/>
        <end position="606"/>
    </location>
</feature>
<keyword evidence="6" id="KW-0813">Transport</keyword>
<comment type="subcellular location">
    <subcellularLocation>
        <location evidence="1">Secreted</location>
    </subcellularLocation>
</comment>
<accession>A0A2S7T8H4</accession>
<proteinExistence type="predicted"/>
<dbReference type="SMART" id="SM00237">
    <property type="entry name" value="Calx_beta"/>
    <property type="match status" value="14"/>
</dbReference>
<comment type="caution">
    <text evidence="9">The sequence shown here is derived from an EMBL/GenBank/DDBJ whole genome shotgun (WGS) entry which is preliminary data.</text>
</comment>
<keyword evidence="10" id="KW-1185">Reference proteome</keyword>
<feature type="domain" description="Calx-beta" evidence="8">
    <location>
        <begin position="1076"/>
        <end position="1175"/>
    </location>
</feature>
<protein>
    <recommendedName>
        <fullName evidence="8">Calx-beta domain-containing protein</fullName>
    </recommendedName>
</protein>
<dbReference type="GO" id="GO:0030001">
    <property type="term" value="P:metal ion transport"/>
    <property type="evidence" value="ECO:0007669"/>
    <property type="project" value="TreeGrafter"/>
</dbReference>
<feature type="domain" description="Calx-beta" evidence="8">
    <location>
        <begin position="1190"/>
        <end position="1289"/>
    </location>
</feature>
<evidence type="ECO:0000256" key="7">
    <source>
        <dbReference type="SAM" id="MobiDB-lite"/>
    </source>
</evidence>
<evidence type="ECO:0000256" key="3">
    <source>
        <dbReference type="ARBA" id="ARBA00022729"/>
    </source>
</evidence>
<feature type="region of interest" description="Disordered" evidence="7">
    <location>
        <begin position="2108"/>
        <end position="2210"/>
    </location>
</feature>
<keyword evidence="3" id="KW-0732">Signal</keyword>
<name>A0A2S7T8H4_9FLAO</name>
<evidence type="ECO:0000256" key="5">
    <source>
        <dbReference type="ARBA" id="ARBA00022837"/>
    </source>
</evidence>
<dbReference type="PANTHER" id="PTHR11878:SF65">
    <property type="entry name" value="NA_CA-EXCHANGE PROTEIN, ISOFORM G"/>
    <property type="match status" value="1"/>
</dbReference>
<feature type="domain" description="Calx-beta" evidence="8">
    <location>
        <begin position="962"/>
        <end position="1061"/>
    </location>
</feature>
<feature type="domain" description="Calx-beta" evidence="8">
    <location>
        <begin position="847"/>
        <end position="945"/>
    </location>
</feature>
<keyword evidence="2" id="KW-0964">Secreted</keyword>
<dbReference type="SUPFAM" id="SSF141072">
    <property type="entry name" value="CalX-like"/>
    <property type="match status" value="14"/>
</dbReference>
<dbReference type="NCBIfam" id="TIGR04131">
    <property type="entry name" value="Bac_Flav_CTERM"/>
    <property type="match status" value="1"/>
</dbReference>
<organism evidence="9 10">
    <name type="scientific">Aureicoccus marinus</name>
    <dbReference type="NCBI Taxonomy" id="754435"/>
    <lineage>
        <taxon>Bacteria</taxon>
        <taxon>Pseudomonadati</taxon>
        <taxon>Bacteroidota</taxon>
        <taxon>Flavobacteriia</taxon>
        <taxon>Flavobacteriales</taxon>
        <taxon>Flavobacteriaceae</taxon>
        <taxon>Aureicoccus</taxon>
    </lineage>
</organism>
<feature type="domain" description="Calx-beta" evidence="8">
    <location>
        <begin position="1304"/>
        <end position="1404"/>
    </location>
</feature>
<dbReference type="PANTHER" id="PTHR11878">
    <property type="entry name" value="SODIUM/CALCIUM EXCHANGER"/>
    <property type="match status" value="1"/>
</dbReference>
<gene>
    <name evidence="9" type="ORF">BST99_08765</name>
</gene>
<evidence type="ECO:0000313" key="10">
    <source>
        <dbReference type="Proteomes" id="UP000239366"/>
    </source>
</evidence>
<feature type="domain" description="Calx-beta" evidence="8">
    <location>
        <begin position="620"/>
        <end position="719"/>
    </location>
</feature>
<feature type="domain" description="Calx-beta" evidence="8">
    <location>
        <begin position="734"/>
        <end position="833"/>
    </location>
</feature>
<dbReference type="Pfam" id="PF03160">
    <property type="entry name" value="Calx-beta"/>
    <property type="match status" value="11"/>
</dbReference>
<dbReference type="InterPro" id="IPR003644">
    <property type="entry name" value="Calx_beta"/>
</dbReference>
<dbReference type="Pfam" id="PF13585">
    <property type="entry name" value="CHU_C"/>
    <property type="match status" value="1"/>
</dbReference>
<dbReference type="InterPro" id="IPR001434">
    <property type="entry name" value="OmcB-like_DUF11"/>
</dbReference>
<dbReference type="InterPro" id="IPR051171">
    <property type="entry name" value="CaCA"/>
</dbReference>
<dbReference type="Pfam" id="PF01345">
    <property type="entry name" value="DUF11"/>
    <property type="match status" value="1"/>
</dbReference>
<feature type="domain" description="Calx-beta" evidence="8">
    <location>
        <begin position="45"/>
        <end position="142"/>
    </location>
</feature>
<evidence type="ECO:0000256" key="4">
    <source>
        <dbReference type="ARBA" id="ARBA00022737"/>
    </source>
</evidence>
<feature type="compositionally biased region" description="Acidic residues" evidence="7">
    <location>
        <begin position="2108"/>
        <end position="2140"/>
    </location>
</feature>
<evidence type="ECO:0000256" key="2">
    <source>
        <dbReference type="ARBA" id="ARBA00022525"/>
    </source>
</evidence>
<dbReference type="Pfam" id="PF18884">
    <property type="entry name" value="TSP3_bac"/>
    <property type="match status" value="4"/>
</dbReference>
<evidence type="ECO:0000256" key="1">
    <source>
        <dbReference type="ARBA" id="ARBA00004613"/>
    </source>
</evidence>
<feature type="domain" description="Calx-beta" evidence="8">
    <location>
        <begin position="1418"/>
        <end position="1516"/>
    </location>
</feature>
<keyword evidence="6" id="KW-0406">Ion transport</keyword>
<dbReference type="GO" id="GO:0007154">
    <property type="term" value="P:cell communication"/>
    <property type="evidence" value="ECO:0007669"/>
    <property type="project" value="InterPro"/>
</dbReference>
<dbReference type="Pfam" id="PF19081">
    <property type="entry name" value="Ig_7"/>
    <property type="match status" value="1"/>
</dbReference>